<sequence>MAIKDYNPFAKRSEFSATNLWAYKILTIFSWLLLVITGAYYTFARPERHHGHSPGRTIWGQNHVWNTPFSLNAIVTSIYWVVTLIFQLNYIRFLWSSDTEYVNSSANVGSHYILNNLFQFGFIMCWVRNHFWPGEVILIANLFNLTFLYFRNPKTPLWIHAPVVSFPYAWNYVAILWDGAAAVHARDLPARILANIAIWGILVIGGFFLVTFKDWTMGVALAILSLSLALAQFATKIIAFQWIFAFVIFGVLLLAPP</sequence>
<dbReference type="RefSeq" id="XP_017997517.1">
    <property type="nucleotide sequence ID" value="XM_018144066.1"/>
</dbReference>
<feature type="transmembrane region" description="Helical" evidence="1">
    <location>
        <begin position="20"/>
        <end position="43"/>
    </location>
</feature>
<dbReference type="GeneID" id="28735946"/>
<dbReference type="Proteomes" id="UP000038010">
    <property type="component" value="Unassembled WGS sequence"/>
</dbReference>
<feature type="transmembrane region" description="Helical" evidence="1">
    <location>
        <begin position="134"/>
        <end position="151"/>
    </location>
</feature>
<protein>
    <recommendedName>
        <fullName evidence="4">Tryptophan-rich sensory protein</fullName>
    </recommendedName>
</protein>
<feature type="transmembrane region" description="Helical" evidence="1">
    <location>
        <begin position="238"/>
        <end position="255"/>
    </location>
</feature>
<reference evidence="2 3" key="1">
    <citation type="submission" date="2015-06" db="EMBL/GenBank/DDBJ databases">
        <title>Draft genome of the ant-associated black yeast Phialophora attae CBS 131958.</title>
        <authorList>
            <person name="Moreno L.F."/>
            <person name="Stielow B.J."/>
            <person name="de Hoog S."/>
            <person name="Vicente V.A."/>
            <person name="Weiss V.A."/>
            <person name="de Vries M."/>
            <person name="Cruz L.M."/>
            <person name="Souza E.M."/>
        </authorList>
    </citation>
    <scope>NUCLEOTIDE SEQUENCE [LARGE SCALE GENOMIC DNA]</scope>
    <source>
        <strain evidence="2 3">CBS 131958</strain>
    </source>
</reference>
<dbReference type="VEuPathDB" id="FungiDB:AB675_3967"/>
<proteinExistence type="predicted"/>
<keyword evidence="1" id="KW-0472">Membrane</keyword>
<dbReference type="Pfam" id="PF08611">
    <property type="entry name" value="DUF1774"/>
    <property type="match status" value="1"/>
</dbReference>
<evidence type="ECO:0000256" key="1">
    <source>
        <dbReference type="SAM" id="Phobius"/>
    </source>
</evidence>
<keyword evidence="1" id="KW-1133">Transmembrane helix</keyword>
<accession>A0A0N1NYQ7</accession>
<feature type="transmembrane region" description="Helical" evidence="1">
    <location>
        <begin position="215"/>
        <end position="231"/>
    </location>
</feature>
<name>A0A0N1NYQ7_9EURO</name>
<dbReference type="PANTHER" id="PTHR37992">
    <property type="entry name" value="EXPRESSED PROTEIN"/>
    <property type="match status" value="1"/>
</dbReference>
<keyword evidence="1" id="KW-0812">Transmembrane</keyword>
<dbReference type="InterPro" id="IPR013920">
    <property type="entry name" value="DUF1774_fun"/>
</dbReference>
<dbReference type="EMBL" id="LFJN01000023">
    <property type="protein sequence ID" value="KPI37554.1"/>
    <property type="molecule type" value="Genomic_DNA"/>
</dbReference>
<feature type="transmembrane region" description="Helical" evidence="1">
    <location>
        <begin position="192"/>
        <end position="209"/>
    </location>
</feature>
<dbReference type="AlphaFoldDB" id="A0A0N1NYQ7"/>
<comment type="caution">
    <text evidence="2">The sequence shown here is derived from an EMBL/GenBank/DDBJ whole genome shotgun (WGS) entry which is preliminary data.</text>
</comment>
<evidence type="ECO:0008006" key="4">
    <source>
        <dbReference type="Google" id="ProtNLM"/>
    </source>
</evidence>
<organism evidence="2 3">
    <name type="scientific">Cyphellophora attinorum</name>
    <dbReference type="NCBI Taxonomy" id="1664694"/>
    <lineage>
        <taxon>Eukaryota</taxon>
        <taxon>Fungi</taxon>
        <taxon>Dikarya</taxon>
        <taxon>Ascomycota</taxon>
        <taxon>Pezizomycotina</taxon>
        <taxon>Eurotiomycetes</taxon>
        <taxon>Chaetothyriomycetidae</taxon>
        <taxon>Chaetothyriales</taxon>
        <taxon>Cyphellophoraceae</taxon>
        <taxon>Cyphellophora</taxon>
    </lineage>
</organism>
<feature type="transmembrane region" description="Helical" evidence="1">
    <location>
        <begin position="108"/>
        <end position="127"/>
    </location>
</feature>
<dbReference type="STRING" id="1664694.A0A0N1NYQ7"/>
<evidence type="ECO:0000313" key="2">
    <source>
        <dbReference type="EMBL" id="KPI37554.1"/>
    </source>
</evidence>
<dbReference type="OrthoDB" id="3342455at2759"/>
<dbReference type="PANTHER" id="PTHR37992:SF1">
    <property type="entry name" value="DUF1774-DOMAIN-CONTAINING PROTEIN"/>
    <property type="match status" value="1"/>
</dbReference>
<keyword evidence="3" id="KW-1185">Reference proteome</keyword>
<gene>
    <name evidence="2" type="ORF">AB675_3967</name>
</gene>
<feature type="transmembrane region" description="Helical" evidence="1">
    <location>
        <begin position="64"/>
        <end position="88"/>
    </location>
</feature>
<evidence type="ECO:0000313" key="3">
    <source>
        <dbReference type="Proteomes" id="UP000038010"/>
    </source>
</evidence>
<feature type="transmembrane region" description="Helical" evidence="1">
    <location>
        <begin position="157"/>
        <end position="180"/>
    </location>
</feature>